<comment type="caution">
    <text evidence="2">The sequence shown here is derived from an EMBL/GenBank/DDBJ whole genome shotgun (WGS) entry which is preliminary data.</text>
</comment>
<dbReference type="PANTHER" id="PTHR31065">
    <property type="entry name" value="PLATZ TRANSCRIPTION FACTOR FAMILY PROTEIN"/>
    <property type="match status" value="1"/>
</dbReference>
<dbReference type="Proteomes" id="UP001346149">
    <property type="component" value="Unassembled WGS sequence"/>
</dbReference>
<keyword evidence="3" id="KW-1185">Reference proteome</keyword>
<dbReference type="Pfam" id="PF04640">
    <property type="entry name" value="PLATZ"/>
    <property type="match status" value="1"/>
</dbReference>
<accession>A0AAN7N4L1</accession>
<feature type="region of interest" description="Disordered" evidence="1">
    <location>
        <begin position="173"/>
        <end position="194"/>
    </location>
</feature>
<dbReference type="EMBL" id="JAXQNO010000001">
    <property type="protein sequence ID" value="KAK4803903.1"/>
    <property type="molecule type" value="Genomic_DNA"/>
</dbReference>
<sequence length="259" mass="28707">MLVTTSSSSNNCRGSVPLWLQALLTEKFFNACLIHEEARKNEKNIFCLDCCTSFCPHCFPIHCSHRLLQVRRYVYHDVLRLDDASMLIDCSSVQAYITNSAKVIFLKQRPQARQCRGSSNICCTCDRALQDPYLFCSLSCKIDYLLRTEGTLSNYLMECNFLSLPDDTGLMMAPNSAAPEPVGSTSTSSGSSGYGSGSVGCWTMACTAAAVVRKKRTSIVAYHEDHRPPAREPAKPICGPASVISMNRRKKTPHRAPLY</sequence>
<evidence type="ECO:0008006" key="4">
    <source>
        <dbReference type="Google" id="ProtNLM"/>
    </source>
</evidence>
<dbReference type="PANTHER" id="PTHR31065:SF1">
    <property type="entry name" value="OS09G0116050 PROTEIN"/>
    <property type="match status" value="1"/>
</dbReference>
<dbReference type="AlphaFoldDB" id="A0AAN7N4L1"/>
<evidence type="ECO:0000256" key="1">
    <source>
        <dbReference type="SAM" id="MobiDB-lite"/>
    </source>
</evidence>
<protein>
    <recommendedName>
        <fullName evidence="4">B box-type domain-containing protein</fullName>
    </recommendedName>
</protein>
<name>A0AAN7N4L1_TRANT</name>
<evidence type="ECO:0000313" key="3">
    <source>
        <dbReference type="Proteomes" id="UP001346149"/>
    </source>
</evidence>
<dbReference type="InterPro" id="IPR006734">
    <property type="entry name" value="PLATZ"/>
</dbReference>
<reference evidence="2 3" key="1">
    <citation type="journal article" date="2023" name="Hortic Res">
        <title>Pangenome of water caltrop reveals structural variations and asymmetric subgenome divergence after allopolyploidization.</title>
        <authorList>
            <person name="Zhang X."/>
            <person name="Chen Y."/>
            <person name="Wang L."/>
            <person name="Yuan Y."/>
            <person name="Fang M."/>
            <person name="Shi L."/>
            <person name="Lu R."/>
            <person name="Comes H.P."/>
            <person name="Ma Y."/>
            <person name="Chen Y."/>
            <person name="Huang G."/>
            <person name="Zhou Y."/>
            <person name="Zheng Z."/>
            <person name="Qiu Y."/>
        </authorList>
    </citation>
    <scope>NUCLEOTIDE SEQUENCE [LARGE SCALE GENOMIC DNA]</scope>
    <source>
        <strain evidence="2">F231</strain>
    </source>
</reference>
<evidence type="ECO:0000313" key="2">
    <source>
        <dbReference type="EMBL" id="KAK4803903.1"/>
    </source>
</evidence>
<feature type="compositionally biased region" description="Low complexity" evidence="1">
    <location>
        <begin position="182"/>
        <end position="191"/>
    </location>
</feature>
<gene>
    <name evidence="2" type="ORF">SAY86_003720</name>
</gene>
<proteinExistence type="predicted"/>
<organism evidence="2 3">
    <name type="scientific">Trapa natans</name>
    <name type="common">Water chestnut</name>
    <dbReference type="NCBI Taxonomy" id="22666"/>
    <lineage>
        <taxon>Eukaryota</taxon>
        <taxon>Viridiplantae</taxon>
        <taxon>Streptophyta</taxon>
        <taxon>Embryophyta</taxon>
        <taxon>Tracheophyta</taxon>
        <taxon>Spermatophyta</taxon>
        <taxon>Magnoliopsida</taxon>
        <taxon>eudicotyledons</taxon>
        <taxon>Gunneridae</taxon>
        <taxon>Pentapetalae</taxon>
        <taxon>rosids</taxon>
        <taxon>malvids</taxon>
        <taxon>Myrtales</taxon>
        <taxon>Lythraceae</taxon>
        <taxon>Trapa</taxon>
    </lineage>
</organism>